<dbReference type="Gene3D" id="4.10.220.110">
    <property type="match status" value="1"/>
</dbReference>
<dbReference type="InterPro" id="IPR006531">
    <property type="entry name" value="Gp5/Vgr_OB"/>
</dbReference>
<evidence type="ECO:0000259" key="5">
    <source>
        <dbReference type="Pfam" id="PF04717"/>
    </source>
</evidence>
<dbReference type="SUPFAM" id="SSF69349">
    <property type="entry name" value="Phage fibre proteins"/>
    <property type="match status" value="1"/>
</dbReference>
<evidence type="ECO:0000313" key="7">
    <source>
        <dbReference type="EMBL" id="AZL70017.1"/>
    </source>
</evidence>
<dbReference type="InterPro" id="IPR037026">
    <property type="entry name" value="Vgr_OB-fold_dom_sf"/>
</dbReference>
<dbReference type="InterPro" id="IPR017847">
    <property type="entry name" value="T6SS_RhsGE_Vgr_subset"/>
</dbReference>
<dbReference type="NCBIfam" id="TIGR03361">
    <property type="entry name" value="VI_Rhs_Vgr"/>
    <property type="match status" value="1"/>
</dbReference>
<dbReference type="Pfam" id="PF22178">
    <property type="entry name" value="Gp5_trimer_C"/>
    <property type="match status" value="1"/>
</dbReference>
<dbReference type="Gene3D" id="3.55.50.10">
    <property type="entry name" value="Baseplate protein-like domains"/>
    <property type="match status" value="1"/>
</dbReference>
<evidence type="ECO:0000259" key="6">
    <source>
        <dbReference type="Pfam" id="PF22178"/>
    </source>
</evidence>
<dbReference type="SUPFAM" id="SSF69255">
    <property type="entry name" value="gp5 N-terminal domain-like"/>
    <property type="match status" value="1"/>
</dbReference>
<keyword evidence="3" id="KW-0964">Secreted</keyword>
<dbReference type="SUPFAM" id="SSF69279">
    <property type="entry name" value="Phage tail proteins"/>
    <property type="match status" value="2"/>
</dbReference>
<name>A0A3Q8U351_9PSED</name>
<protein>
    <submittedName>
        <fullName evidence="7">Type VI secretion system tip protein VgrG</fullName>
    </submittedName>
</protein>
<dbReference type="AlphaFoldDB" id="A0A3Q8U351"/>
<dbReference type="Pfam" id="PF04717">
    <property type="entry name" value="Phage_base_V"/>
    <property type="match status" value="1"/>
</dbReference>
<dbReference type="NCBIfam" id="TIGR01646">
    <property type="entry name" value="vgr_GE"/>
    <property type="match status" value="1"/>
</dbReference>
<feature type="region of interest" description="Disordered" evidence="4">
    <location>
        <begin position="361"/>
        <end position="380"/>
    </location>
</feature>
<comment type="subcellular location">
    <subcellularLocation>
        <location evidence="1">Secreted</location>
    </subcellularLocation>
</comment>
<dbReference type="Gene3D" id="2.40.50.230">
    <property type="entry name" value="Gp5 N-terminal domain"/>
    <property type="match status" value="1"/>
</dbReference>
<dbReference type="PANTHER" id="PTHR32305">
    <property type="match status" value="1"/>
</dbReference>
<dbReference type="Pfam" id="PF05954">
    <property type="entry name" value="Phage_GPD"/>
    <property type="match status" value="1"/>
</dbReference>
<dbReference type="InterPro" id="IPR054030">
    <property type="entry name" value="Gp5_Vgr_C"/>
</dbReference>
<dbReference type="GO" id="GO:0005576">
    <property type="term" value="C:extracellular region"/>
    <property type="evidence" value="ECO:0007669"/>
    <property type="project" value="UniProtKB-SubCell"/>
</dbReference>
<evidence type="ECO:0000256" key="1">
    <source>
        <dbReference type="ARBA" id="ARBA00004613"/>
    </source>
</evidence>
<evidence type="ECO:0000256" key="2">
    <source>
        <dbReference type="ARBA" id="ARBA00005558"/>
    </source>
</evidence>
<gene>
    <name evidence="7" type="ORF">EJA05_20835</name>
</gene>
<dbReference type="Gene3D" id="2.30.110.50">
    <property type="match status" value="1"/>
</dbReference>
<evidence type="ECO:0000313" key="8">
    <source>
        <dbReference type="Proteomes" id="UP000268230"/>
    </source>
</evidence>
<dbReference type="InterPro" id="IPR006533">
    <property type="entry name" value="T6SS_Vgr_RhsGE"/>
</dbReference>
<feature type="domain" description="Gp5/Type VI secretion system Vgr protein OB-fold" evidence="5">
    <location>
        <begin position="389"/>
        <end position="456"/>
    </location>
</feature>
<dbReference type="KEGG" id="pory:EJA05_20835"/>
<dbReference type="Proteomes" id="UP000268230">
    <property type="component" value="Chromosome"/>
</dbReference>
<comment type="similarity">
    <text evidence="2">Belongs to the VgrG protein family.</text>
</comment>
<sequence>MSGPGDQPPFSLQVHGVQTDLQVLRFKGAEALSCPYSFHLELVSEDPSLDLESLLHKLATLRVGNDEQCFHGQVASVAQADSGRRLTHYRLELVPRLASLAHCRNLRIFQQQNVPQIIAGVLKAHGILADAYVFRLGPTPYPKREYCTQYDETDLAFVQRLCEEEGLHYHFEHSADAHLLVFGDEQSAFPRLARPTPFAPDSGQVAQQPVVSQFGARVAARTGRVSRRDYDPLKPKLLLEAQHQPELPVPQPDLEDYGYPGDFTDRERGRQLSQRALEGHRADYLQAEGNSDQPALRCGHFFTLEAHPRAAWNALWLLGEVTHEGHQPQVLEEAAASTAGEAWQGYRNTFKALPWGTPYRPPAPSPRPRVHGAQTARVTGPQGEEIHCDRLGRIKVQFHWDRDGRLDEKSSCWLRVASQWAGNQYGGLVIPRVGMEVLVSFLDGNPDRPLVTGCLYHAEHQPPYELPANKTRSVFKTCSSPAAEGHNELRIEDRAGQEQIYIHAQRDWEQRIGHDQRSHVGHERHDTVLADVHSEYHAQQHRTVHGDRKTELRGDDHLTVANSRHITLGQALLVEAGQEIHLSAGKRLVLDAGSEVVLRAGGGFVRIAAGGVTVGGSLYVDSSGQVAAGTPAAPVLPGITAEAERSVSGLPLTQAQLDTFRRNAAFCEECERCKEGACEL</sequence>
<evidence type="ECO:0000256" key="4">
    <source>
        <dbReference type="SAM" id="MobiDB-lite"/>
    </source>
</evidence>
<dbReference type="OrthoDB" id="9762420at2"/>
<evidence type="ECO:0000256" key="3">
    <source>
        <dbReference type="ARBA" id="ARBA00022525"/>
    </source>
</evidence>
<organism evidence="7 8">
    <name type="scientific">Pseudomonas entomophila</name>
    <dbReference type="NCBI Taxonomy" id="312306"/>
    <lineage>
        <taxon>Bacteria</taxon>
        <taxon>Pseudomonadati</taxon>
        <taxon>Pseudomonadota</taxon>
        <taxon>Gammaproteobacteria</taxon>
        <taxon>Pseudomonadales</taxon>
        <taxon>Pseudomonadaceae</taxon>
        <taxon>Pseudomonas</taxon>
    </lineage>
</organism>
<feature type="domain" description="Gp5/Type VI secretion system Vgr C-terminal trimerisation" evidence="6">
    <location>
        <begin position="473"/>
        <end position="580"/>
    </location>
</feature>
<reference evidence="7 8" key="1">
    <citation type="submission" date="2018-12" db="EMBL/GenBank/DDBJ databases">
        <authorList>
            <person name="Li S."/>
            <person name="Yang R."/>
            <person name="Chen G."/>
            <person name="Zou L."/>
            <person name="Zhang C."/>
            <person name="Chen Y."/>
            <person name="Liu Z."/>
            <person name="Li Y."/>
            <person name="Yan Y."/>
            <person name="Huang M."/>
            <person name="Chen T."/>
        </authorList>
    </citation>
    <scope>NUCLEOTIDE SEQUENCE [LARGE SCALE GENOMIC DNA]</scope>
    <source>
        <strain evidence="7 8">1257</strain>
    </source>
</reference>
<dbReference type="InterPro" id="IPR050708">
    <property type="entry name" value="T6SS_VgrG/RHS"/>
</dbReference>
<proteinExistence type="inferred from homology"/>
<dbReference type="EMBL" id="CP034338">
    <property type="protein sequence ID" value="AZL70017.1"/>
    <property type="molecule type" value="Genomic_DNA"/>
</dbReference>
<accession>A0A3Q8U351</accession>
<dbReference type="PANTHER" id="PTHR32305:SF15">
    <property type="entry name" value="PROTEIN RHSA-RELATED"/>
    <property type="match status" value="1"/>
</dbReference>